<organism evidence="5 6">
    <name type="scientific">Vespula squamosa</name>
    <name type="common">Southern yellow jacket</name>
    <name type="synonym">Wasp</name>
    <dbReference type="NCBI Taxonomy" id="30214"/>
    <lineage>
        <taxon>Eukaryota</taxon>
        <taxon>Metazoa</taxon>
        <taxon>Ecdysozoa</taxon>
        <taxon>Arthropoda</taxon>
        <taxon>Hexapoda</taxon>
        <taxon>Insecta</taxon>
        <taxon>Pterygota</taxon>
        <taxon>Neoptera</taxon>
        <taxon>Endopterygota</taxon>
        <taxon>Hymenoptera</taxon>
        <taxon>Apocrita</taxon>
        <taxon>Aculeata</taxon>
        <taxon>Vespoidea</taxon>
        <taxon>Vespidae</taxon>
        <taxon>Vespinae</taxon>
        <taxon>Vespula</taxon>
    </lineage>
</organism>
<evidence type="ECO:0000313" key="6">
    <source>
        <dbReference type="Proteomes" id="UP001607302"/>
    </source>
</evidence>
<name>A0ABD2BDC1_VESSQ</name>
<gene>
    <name evidence="2" type="ORF">V1478_005147</name>
    <name evidence="3" type="ORF">V1478_005151</name>
    <name evidence="4" type="ORF">V1478_005156</name>
    <name evidence="5" type="ORF">V1478_005160</name>
</gene>
<dbReference type="AlphaFoldDB" id="A0ABD2BDC1"/>
<comment type="caution">
    <text evidence="5">The sequence shown here is derived from an EMBL/GenBank/DDBJ whole genome shotgun (WGS) entry which is preliminary data.</text>
</comment>
<dbReference type="EMBL" id="JAUDFV010000110">
    <property type="protein sequence ID" value="KAL2730738.1"/>
    <property type="molecule type" value="Genomic_DNA"/>
</dbReference>
<keyword evidence="6" id="KW-1185">Reference proteome</keyword>
<sequence length="201" mass="23216">MKENLLIDPDGEEDVTGEKEVKLTKRGSINPLRKVPMASFEGHFAEKNDCRIPSISTFKSGRRRPEEKIKINGDALTVLRPIGALILFQRFQWHLSIQYTIDDYSSYRLPRTRSTSHAEHVYKCNASCNNGIFLLTKEHFVEKVVSRKLFFSTVKSGRRSPEEIIMTNRNALRDQMVVWTSLAEKIINDHLKEENLLIDPK</sequence>
<dbReference type="EMBL" id="JAUDFV010000110">
    <property type="protein sequence ID" value="KAL2730743.1"/>
    <property type="molecule type" value="Genomic_DNA"/>
</dbReference>
<dbReference type="EMBL" id="JAUDFV010000110">
    <property type="protein sequence ID" value="KAL2730747.1"/>
    <property type="molecule type" value="Genomic_DNA"/>
</dbReference>
<accession>A0ABD2BDC1</accession>
<evidence type="ECO:0000313" key="4">
    <source>
        <dbReference type="EMBL" id="KAL2730743.1"/>
    </source>
</evidence>
<protein>
    <submittedName>
        <fullName evidence="5">Uncharacterized protein</fullName>
    </submittedName>
</protein>
<evidence type="ECO:0000256" key="1">
    <source>
        <dbReference type="SAM" id="MobiDB-lite"/>
    </source>
</evidence>
<evidence type="ECO:0000313" key="5">
    <source>
        <dbReference type="EMBL" id="KAL2730747.1"/>
    </source>
</evidence>
<proteinExistence type="predicted"/>
<feature type="region of interest" description="Disordered" evidence="1">
    <location>
        <begin position="1"/>
        <end position="21"/>
    </location>
</feature>
<evidence type="ECO:0000313" key="3">
    <source>
        <dbReference type="EMBL" id="KAL2730738.1"/>
    </source>
</evidence>
<dbReference type="Proteomes" id="UP001607302">
    <property type="component" value="Unassembled WGS sequence"/>
</dbReference>
<evidence type="ECO:0000313" key="2">
    <source>
        <dbReference type="EMBL" id="KAL2730734.1"/>
    </source>
</evidence>
<dbReference type="EMBL" id="JAUDFV010000110">
    <property type="protein sequence ID" value="KAL2730734.1"/>
    <property type="molecule type" value="Genomic_DNA"/>
</dbReference>
<reference evidence="5 6" key="1">
    <citation type="journal article" date="2024" name="Ann. Entomol. Soc. Am.">
        <title>Genomic analyses of the southern and eastern yellowjacket wasps (Hymenoptera: Vespidae) reveal evolutionary signatures of social life.</title>
        <authorList>
            <person name="Catto M.A."/>
            <person name="Caine P.B."/>
            <person name="Orr S.E."/>
            <person name="Hunt B.G."/>
            <person name="Goodisman M.A.D."/>
        </authorList>
    </citation>
    <scope>NUCLEOTIDE SEQUENCE [LARGE SCALE GENOMIC DNA]</scope>
    <source>
        <strain evidence="5">233</strain>
        <tissue evidence="5">Head and thorax</tissue>
    </source>
</reference>